<dbReference type="PANTHER" id="PTHR30212">
    <property type="entry name" value="PROTEIN YIIM"/>
    <property type="match status" value="1"/>
</dbReference>
<reference evidence="2 3" key="1">
    <citation type="journal article" date="2019" name="Int. J. Syst. Evol. Microbiol.">
        <title>The Global Catalogue of Microorganisms (GCM) 10K type strain sequencing project: providing services to taxonomists for standard genome sequencing and annotation.</title>
        <authorList>
            <consortium name="The Broad Institute Genomics Platform"/>
            <consortium name="The Broad Institute Genome Sequencing Center for Infectious Disease"/>
            <person name="Wu L."/>
            <person name="Ma J."/>
        </authorList>
    </citation>
    <scope>NUCLEOTIDE SEQUENCE [LARGE SCALE GENOMIC DNA]</scope>
    <source>
        <strain evidence="2 3">JCM 14917</strain>
    </source>
</reference>
<evidence type="ECO:0000313" key="2">
    <source>
        <dbReference type="EMBL" id="GAA2172460.1"/>
    </source>
</evidence>
<dbReference type="PANTHER" id="PTHR30212:SF2">
    <property type="entry name" value="PROTEIN YIIM"/>
    <property type="match status" value="1"/>
</dbReference>
<evidence type="ECO:0000313" key="3">
    <source>
        <dbReference type="Proteomes" id="UP001500974"/>
    </source>
</evidence>
<dbReference type="InterPro" id="IPR052353">
    <property type="entry name" value="Benzoxazolinone_Detox_Enz"/>
</dbReference>
<keyword evidence="3" id="KW-1185">Reference proteome</keyword>
<sequence>MRAAGYHRYMTTGALLAVCRVHALLPTKDSTGVTAIDKRATAGPVKVHPLGLTGDIQASRKHHGGPSKAVYAYSQEDADFWSAELGRDMVPGKFGENLRVSGIESTHAVIGERWRIGDVLLEVTEPRTPCMNFARYLGESNWVKRFAAEGRIGTYLRVLKGGHIEAGDAVVVEHRPEHGVTVGQLFAGLSPEQAARLQAAHDDGAILTPDVAKVLARAQAQMKAQQVPA</sequence>
<dbReference type="InterPro" id="IPR005302">
    <property type="entry name" value="MoCF_Sase_C"/>
</dbReference>
<dbReference type="SUPFAM" id="SSF50800">
    <property type="entry name" value="PK beta-barrel domain-like"/>
    <property type="match status" value="1"/>
</dbReference>
<feature type="domain" description="MOSC" evidence="1">
    <location>
        <begin position="39"/>
        <end position="173"/>
    </location>
</feature>
<dbReference type="Proteomes" id="UP001500974">
    <property type="component" value="Unassembled WGS sequence"/>
</dbReference>
<accession>A0ABN3ANV1</accession>
<dbReference type="Gene3D" id="2.40.33.20">
    <property type="entry name" value="PK beta-barrel domain-like"/>
    <property type="match status" value="1"/>
</dbReference>
<evidence type="ECO:0000259" key="1">
    <source>
        <dbReference type="PROSITE" id="PS51340"/>
    </source>
</evidence>
<dbReference type="InterPro" id="IPR011037">
    <property type="entry name" value="Pyrv_Knase-like_insert_dom_sf"/>
</dbReference>
<protein>
    <submittedName>
        <fullName evidence="2">MOSC domain-containing protein</fullName>
    </submittedName>
</protein>
<comment type="caution">
    <text evidence="2">The sequence shown here is derived from an EMBL/GenBank/DDBJ whole genome shotgun (WGS) entry which is preliminary data.</text>
</comment>
<dbReference type="Pfam" id="PF03473">
    <property type="entry name" value="MOSC"/>
    <property type="match status" value="1"/>
</dbReference>
<organism evidence="2 3">
    <name type="scientific">Arthrobacter parietis</name>
    <dbReference type="NCBI Taxonomy" id="271434"/>
    <lineage>
        <taxon>Bacteria</taxon>
        <taxon>Bacillati</taxon>
        <taxon>Actinomycetota</taxon>
        <taxon>Actinomycetes</taxon>
        <taxon>Micrococcales</taxon>
        <taxon>Micrococcaceae</taxon>
        <taxon>Arthrobacter</taxon>
    </lineage>
</organism>
<proteinExistence type="predicted"/>
<dbReference type="EMBL" id="BAAAON010000001">
    <property type="protein sequence ID" value="GAA2172460.1"/>
    <property type="molecule type" value="Genomic_DNA"/>
</dbReference>
<name>A0ABN3ANV1_9MICC</name>
<gene>
    <name evidence="2" type="ORF">GCM10009784_03010</name>
</gene>
<dbReference type="PROSITE" id="PS51340">
    <property type="entry name" value="MOSC"/>
    <property type="match status" value="1"/>
</dbReference>